<dbReference type="Pfam" id="PF13538">
    <property type="entry name" value="UvrD_C_2"/>
    <property type="match status" value="1"/>
</dbReference>
<dbReference type="InterPro" id="IPR050534">
    <property type="entry name" value="Coronavir_polyprotein_1ab"/>
</dbReference>
<evidence type="ECO:0000259" key="4">
    <source>
        <dbReference type="Pfam" id="PF18335"/>
    </source>
</evidence>
<keyword evidence="1" id="KW-0547">Nucleotide-binding</keyword>
<sequence length="708" mass="81790">MNNLLNLKGRFRKILSGGPDKNWAYAFCSFVDENSKSYSVYMKNTKIELETYYNIEITPQTNRNTYMLNSVSVYKPETSSEIKNLILTNVSGLGAVTMEKIERHLGKEIWETILDNPEQVQKELKSAVYDNLKKFCETYKNDSLSFFVDNNLTLFHSKLIQVFGQQNFIEIFKTEDPYDLYIDYNFDFTEVDTFAKLIDPNISINNRIRAFIYKTFRELMMNNNTCFTMSEIFNLAYKTLKEFNVTINSYDELTIVVQSMIKNRELYYDNLTSRISLLVTRNKENFIAKKLLDLSSSKDRNNYDVKHSESFSANQKQAYETALNEKISIISGYPGTGKSYVISHIIRTLIDSKHYSKDEIALLAPTGRAATILSKKCPIEARTIHSYLKLSKDDELIESYEQNSDAKVVIIDEFSMVNLNIFYLLLDICKKIEKLVIVGDENQLQCIGPGNLLHDLIESKKFKLTKLNEVYRTEKLDIFNHFVDINKNKTPVLQSDCVSFVEYNNFEFLKQIPYIYEDKVKQYGIDNVVLLLPAYVGSVGINTVNSILQSWNVTYSGLKDKLILDTKNNKYTFFIGDKVIQLVNDYDKNVFNGEIGYVTSINNITKEIKVDFGNKIVEYSKSEILENLKLAYAITIHKFQGSEASCVIFGIFKKQVEHMLTKKLLYTAVSRAKDELILLGSSTLYIEKIVNSIYENPIYTNMSEFLKE</sequence>
<name>A0ABZ2RQJ8_9BACT</name>
<dbReference type="InterPro" id="IPR041451">
    <property type="entry name" value="RecD2_SH13"/>
</dbReference>
<evidence type="ECO:0000256" key="2">
    <source>
        <dbReference type="ARBA" id="ARBA00022840"/>
    </source>
</evidence>
<dbReference type="PANTHER" id="PTHR43788:SF6">
    <property type="entry name" value="DNA HELICASE B"/>
    <property type="match status" value="1"/>
</dbReference>
<proteinExistence type="predicted"/>
<dbReference type="PANTHER" id="PTHR43788">
    <property type="entry name" value="DNA2/NAM7 HELICASE FAMILY MEMBER"/>
    <property type="match status" value="1"/>
</dbReference>
<evidence type="ECO:0000259" key="3">
    <source>
        <dbReference type="Pfam" id="PF13538"/>
    </source>
</evidence>
<accession>A0ABZ2RQJ8</accession>
<keyword evidence="2" id="KW-0067">ATP-binding</keyword>
<protein>
    <submittedName>
        <fullName evidence="5">AAA family ATPase</fullName>
    </submittedName>
</protein>
<dbReference type="Gene3D" id="3.40.50.300">
    <property type="entry name" value="P-loop containing nucleotide triphosphate hydrolases"/>
    <property type="match status" value="2"/>
</dbReference>
<dbReference type="Pfam" id="PF13245">
    <property type="entry name" value="AAA_19"/>
    <property type="match status" value="1"/>
</dbReference>
<dbReference type="CDD" id="cd18809">
    <property type="entry name" value="SF1_C_RecD"/>
    <property type="match status" value="1"/>
</dbReference>
<dbReference type="InterPro" id="IPR027417">
    <property type="entry name" value="P-loop_NTPase"/>
</dbReference>
<feature type="domain" description="UvrD-like helicase C-terminal" evidence="3">
    <location>
        <begin position="630"/>
        <end position="679"/>
    </location>
</feature>
<feature type="domain" description="ATP-dependent RecD2 DNA helicase SH3" evidence="4">
    <location>
        <begin position="567"/>
        <end position="612"/>
    </location>
</feature>
<gene>
    <name evidence="5" type="ORF">WG617_03385</name>
</gene>
<dbReference type="Pfam" id="PF18335">
    <property type="entry name" value="SH3_13"/>
    <property type="match status" value="1"/>
</dbReference>
<dbReference type="InterPro" id="IPR027785">
    <property type="entry name" value="UvrD-like_helicase_C"/>
</dbReference>
<dbReference type="EMBL" id="CP148067">
    <property type="protein sequence ID" value="WXL29033.1"/>
    <property type="molecule type" value="Genomic_DNA"/>
</dbReference>
<keyword evidence="6" id="KW-1185">Reference proteome</keyword>
<organism evidence="5 6">
    <name type="scientific">Mycoplasmopsis felifaucium</name>
    <dbReference type="NCBI Taxonomy" id="35768"/>
    <lineage>
        <taxon>Bacteria</taxon>
        <taxon>Bacillati</taxon>
        <taxon>Mycoplasmatota</taxon>
        <taxon>Mycoplasmoidales</taxon>
        <taxon>Metamycoplasmataceae</taxon>
        <taxon>Mycoplasmopsis</taxon>
    </lineage>
</organism>
<evidence type="ECO:0000313" key="6">
    <source>
        <dbReference type="Proteomes" id="UP001477443"/>
    </source>
</evidence>
<dbReference type="CDD" id="cd17933">
    <property type="entry name" value="DEXSc_RecD-like"/>
    <property type="match status" value="1"/>
</dbReference>
<reference evidence="5" key="1">
    <citation type="submission" date="2024-03" db="EMBL/GenBank/DDBJ databases">
        <title>Complete genome sequence of Mycoplasma felifaucium Z921 isolated from the trachea of a cheetah.</title>
        <authorList>
            <person name="Spergser J."/>
        </authorList>
    </citation>
    <scope>NUCLEOTIDE SEQUENCE [LARGE SCALE GENOMIC DNA]</scope>
    <source>
        <strain evidence="5">Z921</strain>
    </source>
</reference>
<dbReference type="Proteomes" id="UP001477443">
    <property type="component" value="Chromosome"/>
</dbReference>
<evidence type="ECO:0000256" key="1">
    <source>
        <dbReference type="ARBA" id="ARBA00022741"/>
    </source>
</evidence>
<dbReference type="RefSeq" id="WP_338822624.1">
    <property type="nucleotide sequence ID" value="NZ_CP148067.1"/>
</dbReference>
<dbReference type="SUPFAM" id="SSF52540">
    <property type="entry name" value="P-loop containing nucleoside triphosphate hydrolases"/>
    <property type="match status" value="1"/>
</dbReference>
<dbReference type="Gene3D" id="2.30.30.940">
    <property type="match status" value="1"/>
</dbReference>
<evidence type="ECO:0000313" key="5">
    <source>
        <dbReference type="EMBL" id="WXL29033.1"/>
    </source>
</evidence>